<dbReference type="CDD" id="cd01949">
    <property type="entry name" value="GGDEF"/>
    <property type="match status" value="1"/>
</dbReference>
<dbReference type="InterPro" id="IPR052155">
    <property type="entry name" value="Biofilm_reg_signaling"/>
</dbReference>
<dbReference type="RefSeq" id="WP_354457791.1">
    <property type="nucleotide sequence ID" value="NZ_JBEWSZ010000001.1"/>
</dbReference>
<comment type="caution">
    <text evidence="4">The sequence shown here is derived from an EMBL/GenBank/DDBJ whole genome shotgun (WGS) entry which is preliminary data.</text>
</comment>
<feature type="transmembrane region" description="Helical" evidence="1">
    <location>
        <begin position="21"/>
        <end position="42"/>
    </location>
</feature>
<feature type="domain" description="EAL" evidence="2">
    <location>
        <begin position="276"/>
        <end position="526"/>
    </location>
</feature>
<dbReference type="Pfam" id="PF00990">
    <property type="entry name" value="GGDEF"/>
    <property type="match status" value="1"/>
</dbReference>
<dbReference type="SUPFAM" id="SSF141868">
    <property type="entry name" value="EAL domain-like"/>
    <property type="match status" value="1"/>
</dbReference>
<name>A0ABV2D6X5_9HYPH</name>
<keyword evidence="1" id="KW-1133">Transmembrane helix</keyword>
<keyword evidence="1" id="KW-0812">Transmembrane</keyword>
<dbReference type="InterPro" id="IPR000160">
    <property type="entry name" value="GGDEF_dom"/>
</dbReference>
<feature type="domain" description="GGDEF" evidence="3">
    <location>
        <begin position="135"/>
        <end position="267"/>
    </location>
</feature>
<evidence type="ECO:0000313" key="5">
    <source>
        <dbReference type="Proteomes" id="UP001548832"/>
    </source>
</evidence>
<evidence type="ECO:0000259" key="2">
    <source>
        <dbReference type="PROSITE" id="PS50883"/>
    </source>
</evidence>
<reference evidence="4 5" key="1">
    <citation type="submission" date="2024-06" db="EMBL/GenBank/DDBJ databases">
        <authorList>
            <person name="Kim D.-U."/>
        </authorList>
    </citation>
    <scope>NUCLEOTIDE SEQUENCE [LARGE SCALE GENOMIC DNA]</scope>
    <source>
        <strain evidence="4 5">KACC15460</strain>
    </source>
</reference>
<dbReference type="PROSITE" id="PS50883">
    <property type="entry name" value="EAL"/>
    <property type="match status" value="1"/>
</dbReference>
<dbReference type="EMBL" id="JBEWSZ010000001">
    <property type="protein sequence ID" value="MET2825707.1"/>
    <property type="molecule type" value="Genomic_DNA"/>
</dbReference>
<dbReference type="Pfam" id="PF00563">
    <property type="entry name" value="EAL"/>
    <property type="match status" value="1"/>
</dbReference>
<proteinExistence type="predicted"/>
<dbReference type="InterPro" id="IPR035919">
    <property type="entry name" value="EAL_sf"/>
</dbReference>
<gene>
    <name evidence="4" type="ORF">ABVQ20_01815</name>
</gene>
<dbReference type="PANTHER" id="PTHR44757:SF2">
    <property type="entry name" value="BIOFILM ARCHITECTURE MAINTENANCE PROTEIN MBAA"/>
    <property type="match status" value="1"/>
</dbReference>
<dbReference type="Gene3D" id="3.30.70.270">
    <property type="match status" value="1"/>
</dbReference>
<dbReference type="InterPro" id="IPR043128">
    <property type="entry name" value="Rev_trsase/Diguanyl_cyclase"/>
</dbReference>
<protein>
    <submittedName>
        <fullName evidence="4">EAL domain-containing protein</fullName>
    </submittedName>
</protein>
<dbReference type="Gene3D" id="3.20.20.450">
    <property type="entry name" value="EAL domain"/>
    <property type="match status" value="1"/>
</dbReference>
<dbReference type="InterPro" id="IPR001633">
    <property type="entry name" value="EAL_dom"/>
</dbReference>
<dbReference type="SUPFAM" id="SSF55073">
    <property type="entry name" value="Nucleotide cyclase"/>
    <property type="match status" value="1"/>
</dbReference>
<dbReference type="Proteomes" id="UP001548832">
    <property type="component" value="Unassembled WGS sequence"/>
</dbReference>
<keyword evidence="5" id="KW-1185">Reference proteome</keyword>
<dbReference type="CDD" id="cd01948">
    <property type="entry name" value="EAL"/>
    <property type="match status" value="1"/>
</dbReference>
<dbReference type="NCBIfam" id="TIGR00254">
    <property type="entry name" value="GGDEF"/>
    <property type="match status" value="1"/>
</dbReference>
<sequence>MRLRLPERRHLASAIHDQRRAAIDTIAIVGGLLLVFCVAQAFDAHALLQDIDHRLDFYSDSLFDEIVLAVLLGFVGLILFGVRRLQEMRREIKARQHAEDRAKDLALADALTGLPNRRQFGNRLLASLGGTTSNDSLALMMIDLDRFKPVNDVFGHGVGDKVLIAFARRASAIVGSGAMLARFGGDEFALFLPATDTDEPARVARRLLALFERPFDIDDVQVTLGASIGISMAPQDATDPEELLRRADIALYRAKMNGRGNFCFFEADMDAQVQKRARIERDLRKAIADGTVRPHYQPIVDLKSGVIIGFEALARWDHPEFGQLEPEQFIGIAEDGGLIIPLSAHLLRIAARDATQWPVDTKLCFNISRVQLADPLMVLRILQILGETGLSPTRLEVEISEQVLVGDIVAAKEAFAAFHTAGVRIALDDFGTGNSSLQHLRTCHFDRLKIDRSFVMSMAGSEEATSLVNAILGLSKALGLPVTAEGIEDEALISPLYEGGCSEGQGFRFSEAVPQEEAIRLLGQRATARASA</sequence>
<keyword evidence="1" id="KW-0472">Membrane</keyword>
<accession>A0ABV2D6X5</accession>
<organism evidence="4 5">
    <name type="scientific">Mesorhizobium shangrilense</name>
    <dbReference type="NCBI Taxonomy" id="460060"/>
    <lineage>
        <taxon>Bacteria</taxon>
        <taxon>Pseudomonadati</taxon>
        <taxon>Pseudomonadota</taxon>
        <taxon>Alphaproteobacteria</taxon>
        <taxon>Hyphomicrobiales</taxon>
        <taxon>Phyllobacteriaceae</taxon>
        <taxon>Mesorhizobium</taxon>
    </lineage>
</organism>
<evidence type="ECO:0000259" key="3">
    <source>
        <dbReference type="PROSITE" id="PS50887"/>
    </source>
</evidence>
<evidence type="ECO:0000256" key="1">
    <source>
        <dbReference type="SAM" id="Phobius"/>
    </source>
</evidence>
<dbReference type="InterPro" id="IPR029787">
    <property type="entry name" value="Nucleotide_cyclase"/>
</dbReference>
<feature type="transmembrane region" description="Helical" evidence="1">
    <location>
        <begin position="62"/>
        <end position="82"/>
    </location>
</feature>
<dbReference type="PROSITE" id="PS50887">
    <property type="entry name" value="GGDEF"/>
    <property type="match status" value="1"/>
</dbReference>
<dbReference type="SMART" id="SM00052">
    <property type="entry name" value="EAL"/>
    <property type="match status" value="1"/>
</dbReference>
<evidence type="ECO:0000313" key="4">
    <source>
        <dbReference type="EMBL" id="MET2825707.1"/>
    </source>
</evidence>
<dbReference type="PANTHER" id="PTHR44757">
    <property type="entry name" value="DIGUANYLATE CYCLASE DGCP"/>
    <property type="match status" value="1"/>
</dbReference>
<dbReference type="SMART" id="SM00267">
    <property type="entry name" value="GGDEF"/>
    <property type="match status" value="1"/>
</dbReference>